<feature type="region of interest" description="Disordered" evidence="1">
    <location>
        <begin position="58"/>
        <end position="77"/>
    </location>
</feature>
<dbReference type="Proteomes" id="UP000299102">
    <property type="component" value="Unassembled WGS sequence"/>
</dbReference>
<keyword evidence="3" id="KW-1185">Reference proteome</keyword>
<feature type="region of interest" description="Disordered" evidence="1">
    <location>
        <begin position="1"/>
        <end position="20"/>
    </location>
</feature>
<dbReference type="AlphaFoldDB" id="A0A4C1VV23"/>
<evidence type="ECO:0000313" key="3">
    <source>
        <dbReference type="Proteomes" id="UP000299102"/>
    </source>
</evidence>
<feature type="region of interest" description="Disordered" evidence="1">
    <location>
        <begin position="133"/>
        <end position="153"/>
    </location>
</feature>
<name>A0A4C1VV23_EUMVA</name>
<accession>A0A4C1VV23</accession>
<dbReference type="EMBL" id="BGZK01000417">
    <property type="protein sequence ID" value="GBP42390.1"/>
    <property type="molecule type" value="Genomic_DNA"/>
</dbReference>
<proteinExistence type="predicted"/>
<protein>
    <submittedName>
        <fullName evidence="2">Uncharacterized protein</fullName>
    </submittedName>
</protein>
<reference evidence="2 3" key="1">
    <citation type="journal article" date="2019" name="Commun. Biol.">
        <title>The bagworm genome reveals a unique fibroin gene that provides high tensile strength.</title>
        <authorList>
            <person name="Kono N."/>
            <person name="Nakamura H."/>
            <person name="Ohtoshi R."/>
            <person name="Tomita M."/>
            <person name="Numata K."/>
            <person name="Arakawa K."/>
        </authorList>
    </citation>
    <scope>NUCLEOTIDE SEQUENCE [LARGE SCALE GENOMIC DNA]</scope>
</reference>
<gene>
    <name evidence="2" type="ORF">EVAR_30023_1</name>
</gene>
<sequence>MSAVSDWSYSRGDVCQPGPGLRGPLPHLSILRLERNETDKFEKRLTTISYAQTRGAANAARAASGRNPHPTTTTTPNPIRVLASMRNANGATRMVPPIRAHKKVLAALRSANGAPRRDRPRRGVVARVLMQRYSGTQKPGEMSNWTSNPRDEDEARIRPTYEHHPFRSDGQTDRRVLVRSEAFALTGRLYHRKWPIVHRG</sequence>
<evidence type="ECO:0000256" key="1">
    <source>
        <dbReference type="SAM" id="MobiDB-lite"/>
    </source>
</evidence>
<evidence type="ECO:0000313" key="2">
    <source>
        <dbReference type="EMBL" id="GBP42390.1"/>
    </source>
</evidence>
<feature type="compositionally biased region" description="Polar residues" evidence="1">
    <location>
        <begin position="133"/>
        <end position="148"/>
    </location>
</feature>
<organism evidence="2 3">
    <name type="scientific">Eumeta variegata</name>
    <name type="common">Bagworm moth</name>
    <name type="synonym">Eumeta japonica</name>
    <dbReference type="NCBI Taxonomy" id="151549"/>
    <lineage>
        <taxon>Eukaryota</taxon>
        <taxon>Metazoa</taxon>
        <taxon>Ecdysozoa</taxon>
        <taxon>Arthropoda</taxon>
        <taxon>Hexapoda</taxon>
        <taxon>Insecta</taxon>
        <taxon>Pterygota</taxon>
        <taxon>Neoptera</taxon>
        <taxon>Endopterygota</taxon>
        <taxon>Lepidoptera</taxon>
        <taxon>Glossata</taxon>
        <taxon>Ditrysia</taxon>
        <taxon>Tineoidea</taxon>
        <taxon>Psychidae</taxon>
        <taxon>Oiketicinae</taxon>
        <taxon>Eumeta</taxon>
    </lineage>
</organism>
<comment type="caution">
    <text evidence="2">The sequence shown here is derived from an EMBL/GenBank/DDBJ whole genome shotgun (WGS) entry which is preliminary data.</text>
</comment>